<evidence type="ECO:0000256" key="2">
    <source>
        <dbReference type="SAM" id="Phobius"/>
    </source>
</evidence>
<proteinExistence type="inferred from homology"/>
<dbReference type="AlphaFoldDB" id="A0A7W7N2Y2"/>
<gene>
    <name evidence="4" type="ORF">HNP32_000605</name>
</gene>
<keyword evidence="2" id="KW-0812">Transmembrane</keyword>
<dbReference type="EMBL" id="JACHKY010000001">
    <property type="protein sequence ID" value="MBB4796891.1"/>
    <property type="molecule type" value="Genomic_DNA"/>
</dbReference>
<keyword evidence="4" id="KW-0378">Hydrolase</keyword>
<name>A0A7W7N2Y2_9CAUL</name>
<dbReference type="Proteomes" id="UP000539957">
    <property type="component" value="Unassembled WGS sequence"/>
</dbReference>
<dbReference type="CDD" id="cd10448">
    <property type="entry name" value="GIY-YIG_unchar_3"/>
    <property type="match status" value="1"/>
</dbReference>
<dbReference type="GO" id="GO:0004519">
    <property type="term" value="F:endonuclease activity"/>
    <property type="evidence" value="ECO:0007669"/>
    <property type="project" value="UniProtKB-KW"/>
</dbReference>
<feature type="domain" description="GIY-YIG" evidence="3">
    <location>
        <begin position="13"/>
        <end position="89"/>
    </location>
</feature>
<keyword evidence="2" id="KW-0472">Membrane</keyword>
<evidence type="ECO:0000313" key="4">
    <source>
        <dbReference type="EMBL" id="MBB4796891.1"/>
    </source>
</evidence>
<evidence type="ECO:0000256" key="1">
    <source>
        <dbReference type="ARBA" id="ARBA00007435"/>
    </source>
</evidence>
<dbReference type="PANTHER" id="PTHR34477">
    <property type="entry name" value="UPF0213 PROTEIN YHBQ"/>
    <property type="match status" value="1"/>
</dbReference>
<comment type="caution">
    <text evidence="4">The sequence shown here is derived from an EMBL/GenBank/DDBJ whole genome shotgun (WGS) entry which is preliminary data.</text>
</comment>
<feature type="transmembrane region" description="Helical" evidence="2">
    <location>
        <begin position="15"/>
        <end position="37"/>
    </location>
</feature>
<dbReference type="Gene3D" id="3.40.1440.10">
    <property type="entry name" value="GIY-YIG endonuclease"/>
    <property type="match status" value="1"/>
</dbReference>
<evidence type="ECO:0000313" key="5">
    <source>
        <dbReference type="Proteomes" id="UP000539957"/>
    </source>
</evidence>
<dbReference type="InterPro" id="IPR035901">
    <property type="entry name" value="GIY-YIG_endonuc_sf"/>
</dbReference>
<organism evidence="4 5">
    <name type="scientific">Brevundimonas bullata</name>
    <dbReference type="NCBI Taxonomy" id="13160"/>
    <lineage>
        <taxon>Bacteria</taxon>
        <taxon>Pseudomonadati</taxon>
        <taxon>Pseudomonadota</taxon>
        <taxon>Alphaproteobacteria</taxon>
        <taxon>Caulobacterales</taxon>
        <taxon>Caulobacteraceae</taxon>
        <taxon>Brevundimonas</taxon>
    </lineage>
</organism>
<keyword evidence="5" id="KW-1185">Reference proteome</keyword>
<protein>
    <submittedName>
        <fullName evidence="4">Putative endonuclease</fullName>
    </submittedName>
</protein>
<keyword evidence="4" id="KW-0540">Nuclease</keyword>
<accession>A0A7W7N2Y2</accession>
<reference evidence="4 5" key="1">
    <citation type="submission" date="2020-08" db="EMBL/GenBank/DDBJ databases">
        <title>Functional genomics of gut bacteria from endangered species of beetles.</title>
        <authorList>
            <person name="Carlos-Shanley C."/>
        </authorList>
    </citation>
    <scope>NUCLEOTIDE SEQUENCE [LARGE SCALE GENOMIC DNA]</scope>
    <source>
        <strain evidence="4 5">S00123</strain>
    </source>
</reference>
<dbReference type="InterPro" id="IPR050190">
    <property type="entry name" value="UPF0213_domain"/>
</dbReference>
<dbReference type="PANTHER" id="PTHR34477:SF5">
    <property type="entry name" value="BSL5627 PROTEIN"/>
    <property type="match status" value="1"/>
</dbReference>
<dbReference type="SUPFAM" id="SSF82771">
    <property type="entry name" value="GIY-YIG endonuclease"/>
    <property type="match status" value="1"/>
</dbReference>
<keyword evidence="4" id="KW-0255">Endonuclease</keyword>
<dbReference type="RefSeq" id="WP_260398290.1">
    <property type="nucleotide sequence ID" value="NZ_JACHKY010000001.1"/>
</dbReference>
<dbReference type="InterPro" id="IPR000305">
    <property type="entry name" value="GIY-YIG_endonuc"/>
</dbReference>
<keyword evidence="2" id="KW-1133">Transmembrane helix</keyword>
<sequence>MSATRRSMNERRPFIATYILASRPLGVLYVGMTSNLYERIRQHREDRVEGFASRYACKTLVWYETHGFVTEAIRREKALKRWNRTWKLELVERTNPEWQDLYPCLFGLAPDPRVKPEDDGGGGVEAFLKRLNGA</sequence>
<dbReference type="PROSITE" id="PS50164">
    <property type="entry name" value="GIY_YIG"/>
    <property type="match status" value="1"/>
</dbReference>
<comment type="similarity">
    <text evidence="1">Belongs to the UPF0213 family.</text>
</comment>
<dbReference type="Pfam" id="PF01541">
    <property type="entry name" value="GIY-YIG"/>
    <property type="match status" value="1"/>
</dbReference>
<evidence type="ECO:0000259" key="3">
    <source>
        <dbReference type="PROSITE" id="PS50164"/>
    </source>
</evidence>